<dbReference type="Proteomes" id="UP001148737">
    <property type="component" value="Unassembled WGS sequence"/>
</dbReference>
<accession>A0ACC1QRK8</accession>
<comment type="caution">
    <text evidence="1">The sequence shown here is derived from an EMBL/GenBank/DDBJ whole genome shotgun (WGS) entry which is preliminary data.</text>
</comment>
<keyword evidence="2" id="KW-1185">Reference proteome</keyword>
<reference evidence="1" key="1">
    <citation type="submission" date="2022-07" db="EMBL/GenBank/DDBJ databases">
        <title>Genome Sequence of Lecanicillium saksenae.</title>
        <authorList>
            <person name="Buettner E."/>
        </authorList>
    </citation>
    <scope>NUCLEOTIDE SEQUENCE</scope>
    <source>
        <strain evidence="1">VT-O1</strain>
    </source>
</reference>
<gene>
    <name evidence="1" type="ORF">NLG97_g6347</name>
</gene>
<proteinExistence type="predicted"/>
<dbReference type="EMBL" id="JANAKD010000825">
    <property type="protein sequence ID" value="KAJ3487712.1"/>
    <property type="molecule type" value="Genomic_DNA"/>
</dbReference>
<organism evidence="1 2">
    <name type="scientific">Lecanicillium saksenae</name>
    <dbReference type="NCBI Taxonomy" id="468837"/>
    <lineage>
        <taxon>Eukaryota</taxon>
        <taxon>Fungi</taxon>
        <taxon>Dikarya</taxon>
        <taxon>Ascomycota</taxon>
        <taxon>Pezizomycotina</taxon>
        <taxon>Sordariomycetes</taxon>
        <taxon>Hypocreomycetidae</taxon>
        <taxon>Hypocreales</taxon>
        <taxon>Cordycipitaceae</taxon>
        <taxon>Lecanicillium</taxon>
    </lineage>
</organism>
<protein>
    <submittedName>
        <fullName evidence="1">Uncharacterized protein</fullName>
    </submittedName>
</protein>
<evidence type="ECO:0000313" key="2">
    <source>
        <dbReference type="Proteomes" id="UP001148737"/>
    </source>
</evidence>
<name>A0ACC1QRK8_9HYPO</name>
<sequence>MCASLRGPTVSYISFLITISTGWTQLTWCFGHAPSILPHKRQTLTPPVRGRTTHIETIVSIVSKATWAGAGTQQPLWHARWPAIPWSYPPLLGSVLAVAASKGETIPSQWLSDAGTTAVSSTGVQRYVDAEASSRIIVHLLATSWNGDLAAQYQDRNGILRRTVVSNATEAANLAIELAGAPIAAHTLEERPLHAAVRSQHYEAAKQLLKSIEVDPNGLVGWGQLGMHDETPFEAACRCSGLRMVKLLHDDPRILVDGRPGRVPPIVLAFRSKRHRTVELLLQSSRVKDAHFDLMYYLITKKQVFYISKMLQSPAVNIRQRAQRLIELAQDNCLYDCLPGLLAWCTDDPAE</sequence>
<evidence type="ECO:0000313" key="1">
    <source>
        <dbReference type="EMBL" id="KAJ3487712.1"/>
    </source>
</evidence>